<accession>A0A8C1TZB7</accession>
<dbReference type="GO" id="GO:0003690">
    <property type="term" value="F:double-stranded DNA binding"/>
    <property type="evidence" value="ECO:0007669"/>
    <property type="project" value="InterPro"/>
</dbReference>
<protein>
    <recommendedName>
        <fullName evidence="3">CGG triplet repeat-binding protein 1</fullName>
    </recommendedName>
</protein>
<evidence type="ECO:0008006" key="3">
    <source>
        <dbReference type="Google" id="ProtNLM"/>
    </source>
</evidence>
<sequence length="270" mass="30907">MIRNRRQQVKQHYSVFCCQLALKCSSLFSSAQELGCFFRPSRISRCVDLQHQRKFNQSPRIRGGDAILTNHRNFPANLTNHWRRLELTSTNYLPPYFRVKKSSMCESNVSHLPSKITAIDRQKQYPGILHETGGKLFCTACNIVVEHKRKSSIDKHFATAKHNMRCAEMQAGRQTTRQITMTQAVASMSIASSERIKVSYFKCASVNIPLSKSDHPVLRKFLKEKVVNGGAIPGSHQLQEKYLGDVYLQEKETLKTNLTKRDCLYSVAWP</sequence>
<dbReference type="AlphaFoldDB" id="A0A8C1TZB7"/>
<dbReference type="PANTHER" id="PTHR32344">
    <property type="entry name" value="U1-TYPE DOMAIN-CONTAINING PROTEIN"/>
    <property type="match status" value="1"/>
</dbReference>
<name>A0A8C1TZB7_CYPCA</name>
<dbReference type="Proteomes" id="UP000694700">
    <property type="component" value="Unplaced"/>
</dbReference>
<dbReference type="PANTHER" id="PTHR32344:SF1">
    <property type="entry name" value="U1-TYPE DOMAIN-CONTAINING PROTEIN"/>
    <property type="match status" value="1"/>
</dbReference>
<evidence type="ECO:0000313" key="2">
    <source>
        <dbReference type="Proteomes" id="UP000694700"/>
    </source>
</evidence>
<dbReference type="Ensembl" id="ENSCCRT00015030592.1">
    <property type="protein sequence ID" value="ENSCCRP00015029560.1"/>
    <property type="gene ID" value="ENSCCRG00015012451.1"/>
</dbReference>
<dbReference type="InterPro" id="IPR033375">
    <property type="entry name" value="Cggbp1"/>
</dbReference>
<proteinExistence type="predicted"/>
<reference evidence="1" key="1">
    <citation type="submission" date="2025-08" db="UniProtKB">
        <authorList>
            <consortium name="Ensembl"/>
        </authorList>
    </citation>
    <scope>IDENTIFICATION</scope>
</reference>
<evidence type="ECO:0000313" key="1">
    <source>
        <dbReference type="Ensembl" id="ENSCCRP00015029560.1"/>
    </source>
</evidence>
<dbReference type="GO" id="GO:0006357">
    <property type="term" value="P:regulation of transcription by RNA polymerase II"/>
    <property type="evidence" value="ECO:0007669"/>
    <property type="project" value="InterPro"/>
</dbReference>
<organism evidence="1 2">
    <name type="scientific">Cyprinus carpio</name>
    <name type="common">Common carp</name>
    <dbReference type="NCBI Taxonomy" id="7962"/>
    <lineage>
        <taxon>Eukaryota</taxon>
        <taxon>Metazoa</taxon>
        <taxon>Chordata</taxon>
        <taxon>Craniata</taxon>
        <taxon>Vertebrata</taxon>
        <taxon>Euteleostomi</taxon>
        <taxon>Actinopterygii</taxon>
        <taxon>Neopterygii</taxon>
        <taxon>Teleostei</taxon>
        <taxon>Ostariophysi</taxon>
        <taxon>Cypriniformes</taxon>
        <taxon>Cyprinidae</taxon>
        <taxon>Cyprininae</taxon>
        <taxon>Cyprinus</taxon>
    </lineage>
</organism>
<dbReference type="GO" id="GO:0005634">
    <property type="term" value="C:nucleus"/>
    <property type="evidence" value="ECO:0007669"/>
    <property type="project" value="InterPro"/>
</dbReference>